<sequence length="87" mass="9372">MKLTIKAEVAAEPLQHQILILATATTKLAKISSVGSPCPYGALRYSNHPTRVRKFPLELAWMTPAPDLVAPGAAALHTSPHTLETIF</sequence>
<dbReference type="AlphaFoldDB" id="M1A195"/>
<evidence type="ECO:0000313" key="2">
    <source>
        <dbReference type="Proteomes" id="UP000011115"/>
    </source>
</evidence>
<proteinExistence type="predicted"/>
<dbReference type="Proteomes" id="UP000011115">
    <property type="component" value="Unassembled WGS sequence"/>
</dbReference>
<dbReference type="InParanoid" id="M1A195"/>
<accession>M1A195</accession>
<evidence type="ECO:0000313" key="1">
    <source>
        <dbReference type="EnsemblPlants" id="PGSC0003DMT400012438"/>
    </source>
</evidence>
<dbReference type="Gramene" id="PGSC0003DMT400012438">
    <property type="protein sequence ID" value="PGSC0003DMT400012438"/>
    <property type="gene ID" value="PGSC0003DMG402004867"/>
</dbReference>
<protein>
    <submittedName>
        <fullName evidence="1">Ubiquitin conjugating enzyme 2</fullName>
    </submittedName>
</protein>
<reference evidence="1" key="2">
    <citation type="submission" date="2015-06" db="UniProtKB">
        <authorList>
            <consortium name="EnsemblPlants"/>
        </authorList>
    </citation>
    <scope>IDENTIFICATION</scope>
    <source>
        <strain evidence="1">DM1-3 516 R44</strain>
    </source>
</reference>
<dbReference type="HOGENOM" id="CLU_2487808_0_0_1"/>
<dbReference type="EnsemblPlants" id="PGSC0003DMT400012438">
    <property type="protein sequence ID" value="PGSC0003DMT400012438"/>
    <property type="gene ID" value="PGSC0003DMG402004867"/>
</dbReference>
<name>M1A195_SOLTU</name>
<dbReference type="PaxDb" id="4113-PGSC0003DMT400012438"/>
<organism evidence="1 2">
    <name type="scientific">Solanum tuberosum</name>
    <name type="common">Potato</name>
    <dbReference type="NCBI Taxonomy" id="4113"/>
    <lineage>
        <taxon>Eukaryota</taxon>
        <taxon>Viridiplantae</taxon>
        <taxon>Streptophyta</taxon>
        <taxon>Embryophyta</taxon>
        <taxon>Tracheophyta</taxon>
        <taxon>Spermatophyta</taxon>
        <taxon>Magnoliopsida</taxon>
        <taxon>eudicotyledons</taxon>
        <taxon>Gunneridae</taxon>
        <taxon>Pentapetalae</taxon>
        <taxon>asterids</taxon>
        <taxon>lamiids</taxon>
        <taxon>Solanales</taxon>
        <taxon>Solanaceae</taxon>
        <taxon>Solanoideae</taxon>
        <taxon>Solaneae</taxon>
        <taxon>Solanum</taxon>
    </lineage>
</organism>
<keyword evidence="2" id="KW-1185">Reference proteome</keyword>
<reference evidence="2" key="1">
    <citation type="journal article" date="2011" name="Nature">
        <title>Genome sequence and analysis of the tuber crop potato.</title>
        <authorList>
            <consortium name="The Potato Genome Sequencing Consortium"/>
        </authorList>
    </citation>
    <scope>NUCLEOTIDE SEQUENCE [LARGE SCALE GENOMIC DNA]</scope>
    <source>
        <strain evidence="2">cv. DM1-3 516 R44</strain>
    </source>
</reference>